<evidence type="ECO:0000256" key="3">
    <source>
        <dbReference type="ARBA" id="ARBA00022729"/>
    </source>
</evidence>
<dbReference type="PANTHER" id="PTHR30061">
    <property type="entry name" value="MALTOSE-BINDING PERIPLASMIC PROTEIN"/>
    <property type="match status" value="1"/>
</dbReference>
<keyword evidence="3 4" id="KW-0732">Signal</keyword>
<name>A0A926Y362_9BACT</name>
<feature type="chain" id="PRO_5037690929" evidence="4">
    <location>
        <begin position="26"/>
        <end position="412"/>
    </location>
</feature>
<proteinExistence type="inferred from homology"/>
<dbReference type="GO" id="GO:0042956">
    <property type="term" value="P:maltodextrin transmembrane transport"/>
    <property type="evidence" value="ECO:0007669"/>
    <property type="project" value="TreeGrafter"/>
</dbReference>
<dbReference type="PROSITE" id="PS51257">
    <property type="entry name" value="PROKAR_LIPOPROTEIN"/>
    <property type="match status" value="1"/>
</dbReference>
<evidence type="ECO:0000256" key="1">
    <source>
        <dbReference type="ARBA" id="ARBA00008520"/>
    </source>
</evidence>
<dbReference type="PANTHER" id="PTHR30061:SF50">
    <property type="entry name" value="MALTOSE_MALTODEXTRIN-BINDING PERIPLASMIC PROTEIN"/>
    <property type="match status" value="1"/>
</dbReference>
<evidence type="ECO:0000313" key="6">
    <source>
        <dbReference type="Proteomes" id="UP000598820"/>
    </source>
</evidence>
<evidence type="ECO:0000256" key="4">
    <source>
        <dbReference type="SAM" id="SignalP"/>
    </source>
</evidence>
<dbReference type="RefSeq" id="WP_190888958.1">
    <property type="nucleotide sequence ID" value="NZ_JACWZY010000019.1"/>
</dbReference>
<keyword evidence="6" id="KW-1185">Reference proteome</keyword>
<keyword evidence="2" id="KW-0813">Transport</keyword>
<comment type="caution">
    <text evidence="5">The sequence shown here is derived from an EMBL/GenBank/DDBJ whole genome shotgun (WGS) entry which is preliminary data.</text>
</comment>
<dbReference type="InterPro" id="IPR006059">
    <property type="entry name" value="SBP"/>
</dbReference>
<gene>
    <name evidence="5" type="ORF">IC229_20870</name>
</gene>
<reference evidence="5" key="1">
    <citation type="submission" date="2020-09" db="EMBL/GenBank/DDBJ databases">
        <authorList>
            <person name="Kim M.K."/>
        </authorList>
    </citation>
    <scope>NUCLEOTIDE SEQUENCE</scope>
    <source>
        <strain evidence="5">BT702</strain>
    </source>
</reference>
<dbReference type="Gene3D" id="3.40.190.10">
    <property type="entry name" value="Periplasmic binding protein-like II"/>
    <property type="match status" value="2"/>
</dbReference>
<dbReference type="GO" id="GO:0015768">
    <property type="term" value="P:maltose transport"/>
    <property type="evidence" value="ECO:0007669"/>
    <property type="project" value="TreeGrafter"/>
</dbReference>
<dbReference type="GO" id="GO:1901982">
    <property type="term" value="F:maltose binding"/>
    <property type="evidence" value="ECO:0007669"/>
    <property type="project" value="TreeGrafter"/>
</dbReference>
<evidence type="ECO:0000313" key="5">
    <source>
        <dbReference type="EMBL" id="MBD2703113.1"/>
    </source>
</evidence>
<sequence length="412" mass="46807">MSKLTTCWRYVLVLSIVFTFSGCQSTDTKLTRLSGWSSNPVEEKLVAGVLADFHREKPAVNFKYEPIPGNYTEKIQLMLGTHTAPDVFYLRGETAPSYMRFNVLEPLNQYAADTTFRIDDFYPALLKSFQKGDTLYGVPKDFNPYVLFYNKAMFGEAGLTHPPQNWKELEAFSRRMTKDTNGDGKPDQYGLVLEPTIEMIMAFVYQNGGDFQKEDGTLGILDKNFLDALEYYVRLYRTGAATIPSDLSAKWNGECFGTKKCAMVISSGWLIPELRTNYNDVDWGVAELPVGRQKATIVFTNAYAMPKESIHKKDGWQIIDYLTSQDGLKSVVKQGLALPPRRSVAQNLGLYNDPVKRVFLQSAEFARTFQTTLPERWYEEASVALQMIYFDNKTPREAMEALNRQIESGILQ</sequence>
<dbReference type="CDD" id="cd14748">
    <property type="entry name" value="PBP2_UgpB"/>
    <property type="match status" value="1"/>
</dbReference>
<dbReference type="Proteomes" id="UP000598820">
    <property type="component" value="Unassembled WGS sequence"/>
</dbReference>
<dbReference type="Pfam" id="PF01547">
    <property type="entry name" value="SBP_bac_1"/>
    <property type="match status" value="1"/>
</dbReference>
<comment type="similarity">
    <text evidence="1">Belongs to the bacterial solute-binding protein 1 family.</text>
</comment>
<accession>A0A926Y362</accession>
<evidence type="ECO:0000256" key="2">
    <source>
        <dbReference type="ARBA" id="ARBA00022448"/>
    </source>
</evidence>
<dbReference type="SUPFAM" id="SSF53850">
    <property type="entry name" value="Periplasmic binding protein-like II"/>
    <property type="match status" value="1"/>
</dbReference>
<dbReference type="EMBL" id="JACWZY010000019">
    <property type="protein sequence ID" value="MBD2703113.1"/>
    <property type="molecule type" value="Genomic_DNA"/>
</dbReference>
<feature type="signal peptide" evidence="4">
    <location>
        <begin position="1"/>
        <end position="25"/>
    </location>
</feature>
<organism evidence="5 6">
    <name type="scientific">Spirosoma profusum</name>
    <dbReference type="NCBI Taxonomy" id="2771354"/>
    <lineage>
        <taxon>Bacteria</taxon>
        <taxon>Pseudomonadati</taxon>
        <taxon>Bacteroidota</taxon>
        <taxon>Cytophagia</taxon>
        <taxon>Cytophagales</taxon>
        <taxon>Cytophagaceae</taxon>
        <taxon>Spirosoma</taxon>
    </lineage>
</organism>
<dbReference type="GO" id="GO:0055052">
    <property type="term" value="C:ATP-binding cassette (ABC) transporter complex, substrate-binding subunit-containing"/>
    <property type="evidence" value="ECO:0007669"/>
    <property type="project" value="TreeGrafter"/>
</dbReference>
<protein>
    <submittedName>
        <fullName evidence="5">ABC transporter substrate-binding protein</fullName>
    </submittedName>
</protein>
<dbReference type="AlphaFoldDB" id="A0A926Y362"/>